<dbReference type="SUPFAM" id="SSF53474">
    <property type="entry name" value="alpha/beta-Hydrolases"/>
    <property type="match status" value="1"/>
</dbReference>
<evidence type="ECO:0000259" key="3">
    <source>
        <dbReference type="Pfam" id="PF07859"/>
    </source>
</evidence>
<dbReference type="Pfam" id="PF07859">
    <property type="entry name" value="Abhydrolase_3"/>
    <property type="match status" value="1"/>
</dbReference>
<name>B8FS27_DESHD</name>
<keyword evidence="2" id="KW-0812">Transmembrane</keyword>
<keyword evidence="2" id="KW-0472">Membrane</keyword>
<dbReference type="KEGG" id="dhd:Dhaf_2129"/>
<dbReference type="PANTHER" id="PTHR48081:SF8">
    <property type="entry name" value="ALPHA_BETA HYDROLASE FOLD-3 DOMAIN-CONTAINING PROTEIN-RELATED"/>
    <property type="match status" value="1"/>
</dbReference>
<dbReference type="Gene3D" id="3.40.50.1820">
    <property type="entry name" value="alpha/beta hydrolase"/>
    <property type="match status" value="1"/>
</dbReference>
<sequence length="417" mass="46326">MENPEIKKSPIKPGFWAALVLTFLVAMLLTIILENRWYSYAVTGGVASALLTIRIKLSPQGLRYGAVWLLCLCLLALSVAFGRSALSVSLTGDLFNKGFRAINHVYARSHGSAIFHDTMLNGQREPYDFESWQAPQGYRNSKISLSNSSGYLLTRDNGNHKKVIYQLHGGGYIGVFNKIYNDRALQYSSCYDGADVFSLDYRTAPDHLYPAALEDALEGYQWLLEQGYPADQIILCGDSAGGGLALATTLYLRDHNQALPELLILSSPWADLAQTGESYSTNIQKDAFFGLPDADMKPQYPIPILYAGDHDLHDPYLSPVYADYANMPPMLIQAGGDEILLSDSQTIAAKAKEAGTEVKFLTYEGMYHAFYIVTPHFREGKDAWAEIERFIREHASSGQFTEKIKLPITFTPERSTG</sequence>
<dbReference type="EMBL" id="CP001336">
    <property type="protein sequence ID" value="ACL20165.1"/>
    <property type="molecule type" value="Genomic_DNA"/>
</dbReference>
<dbReference type="GO" id="GO:0016787">
    <property type="term" value="F:hydrolase activity"/>
    <property type="evidence" value="ECO:0007669"/>
    <property type="project" value="UniProtKB-KW"/>
</dbReference>
<reference evidence="4 5" key="1">
    <citation type="journal article" date="2012" name="BMC Microbiol.">
        <title>Genome sequence of Desulfitobacterium hafniense DCB-2, a Gram-positive anaerobe capable of dehalogenation and metal reduction.</title>
        <authorList>
            <person name="Kim S.H."/>
            <person name="Harzman C."/>
            <person name="Davis J.K."/>
            <person name="Hutcheson R."/>
            <person name="Broderick J.B."/>
            <person name="Marsh T.L."/>
            <person name="Tiedje J.M."/>
        </authorList>
    </citation>
    <scope>NUCLEOTIDE SEQUENCE [LARGE SCALE GENOMIC DNA]</scope>
    <source>
        <strain evidence="5">DSM 10664 / DCB-2</strain>
    </source>
</reference>
<keyword evidence="1 4" id="KW-0378">Hydrolase</keyword>
<evidence type="ECO:0000256" key="1">
    <source>
        <dbReference type="ARBA" id="ARBA00022801"/>
    </source>
</evidence>
<proteinExistence type="predicted"/>
<dbReference type="PANTHER" id="PTHR48081">
    <property type="entry name" value="AB HYDROLASE SUPERFAMILY PROTEIN C4A8.06C"/>
    <property type="match status" value="1"/>
</dbReference>
<protein>
    <submittedName>
        <fullName evidence="4">Alpha/beta hydrolase fold-3 domain protein</fullName>
    </submittedName>
</protein>
<feature type="domain" description="Alpha/beta hydrolase fold-3" evidence="3">
    <location>
        <begin position="166"/>
        <end position="371"/>
    </location>
</feature>
<gene>
    <name evidence="4" type="ordered locus">Dhaf_2129</name>
</gene>
<dbReference type="ESTHER" id="desha-q41xw6">
    <property type="family name" value="Hormone-sensitive_lipase_like"/>
</dbReference>
<dbReference type="InterPro" id="IPR050300">
    <property type="entry name" value="GDXG_lipolytic_enzyme"/>
</dbReference>
<dbReference type="HOGENOM" id="CLU_012494_13_1_9"/>
<evidence type="ECO:0000256" key="2">
    <source>
        <dbReference type="SAM" id="Phobius"/>
    </source>
</evidence>
<keyword evidence="2" id="KW-1133">Transmembrane helix</keyword>
<evidence type="ECO:0000313" key="5">
    <source>
        <dbReference type="Proteomes" id="UP000007726"/>
    </source>
</evidence>
<feature type="transmembrane region" description="Helical" evidence="2">
    <location>
        <begin position="67"/>
        <end position="86"/>
    </location>
</feature>
<evidence type="ECO:0000313" key="4">
    <source>
        <dbReference type="EMBL" id="ACL20165.1"/>
    </source>
</evidence>
<dbReference type="RefSeq" id="WP_015943871.1">
    <property type="nucleotide sequence ID" value="NC_011830.1"/>
</dbReference>
<organism evidence="4 5">
    <name type="scientific">Desulfitobacterium hafniense (strain DSM 10664 / DCB-2)</name>
    <dbReference type="NCBI Taxonomy" id="272564"/>
    <lineage>
        <taxon>Bacteria</taxon>
        <taxon>Bacillati</taxon>
        <taxon>Bacillota</taxon>
        <taxon>Clostridia</taxon>
        <taxon>Eubacteriales</taxon>
        <taxon>Desulfitobacteriaceae</taxon>
        <taxon>Desulfitobacterium</taxon>
    </lineage>
</organism>
<dbReference type="AlphaFoldDB" id="B8FS27"/>
<accession>B8FS27</accession>
<dbReference type="InterPro" id="IPR013094">
    <property type="entry name" value="AB_hydrolase_3"/>
</dbReference>
<dbReference type="Proteomes" id="UP000007726">
    <property type="component" value="Chromosome"/>
</dbReference>
<feature type="transmembrane region" description="Helical" evidence="2">
    <location>
        <begin position="14"/>
        <end position="32"/>
    </location>
</feature>
<dbReference type="InterPro" id="IPR029058">
    <property type="entry name" value="AB_hydrolase_fold"/>
</dbReference>